<evidence type="ECO:0000313" key="6">
    <source>
        <dbReference type="EMBL" id="GGE66408.1"/>
    </source>
</evidence>
<dbReference type="InterPro" id="IPR050301">
    <property type="entry name" value="NTE"/>
</dbReference>
<keyword evidence="3 4" id="KW-0443">Lipid metabolism</keyword>
<gene>
    <name evidence="6" type="ORF">GCM10007140_15750</name>
</gene>
<dbReference type="Pfam" id="PF01734">
    <property type="entry name" value="Patatin"/>
    <property type="match status" value="1"/>
</dbReference>
<feature type="active site" description="Nucleophile" evidence="4">
    <location>
        <position position="40"/>
    </location>
</feature>
<evidence type="ECO:0000256" key="1">
    <source>
        <dbReference type="ARBA" id="ARBA00022801"/>
    </source>
</evidence>
<evidence type="ECO:0000256" key="3">
    <source>
        <dbReference type="ARBA" id="ARBA00023098"/>
    </source>
</evidence>
<reference evidence="6" key="2">
    <citation type="submission" date="2020-09" db="EMBL/GenBank/DDBJ databases">
        <authorList>
            <person name="Sun Q."/>
            <person name="Zhou Y."/>
        </authorList>
    </citation>
    <scope>NUCLEOTIDE SEQUENCE</scope>
    <source>
        <strain evidence="6">CGMCC 1.12698</strain>
    </source>
</reference>
<name>A0A917AQ79_9BACI</name>
<keyword evidence="2 4" id="KW-0442">Lipid degradation</keyword>
<evidence type="ECO:0000256" key="4">
    <source>
        <dbReference type="PROSITE-ProRule" id="PRU01161"/>
    </source>
</evidence>
<protein>
    <submittedName>
        <fullName evidence="6">Esterase</fullName>
    </submittedName>
</protein>
<dbReference type="EMBL" id="BMFK01000001">
    <property type="protein sequence ID" value="GGE66408.1"/>
    <property type="molecule type" value="Genomic_DNA"/>
</dbReference>
<sequence length="260" mass="28377">MRPKIGLALGSGSARGFAHAGVLKVLKEENIPIDMIAGSSIGALAGTLYGAGSDVERLYRLAQLFKRKYYTDFIVPKMGLIAGNRIKEFMKLMTFGKTLEELDIPVAVVATDLSTGEKVIFTEGEIASAVRASISIPGIFVPEKIGDRLFVDGGLVERVPVSVARGLGADIVIGVDVSVIKRNQPIVSIYDVIMQSIDIMQNEGFRQHEIACDCMIRPKVNQFNARTFTQLDEIIEAGEVAAREHIEEIKALIANWKESK</sequence>
<dbReference type="InterPro" id="IPR002641">
    <property type="entry name" value="PNPLA_dom"/>
</dbReference>
<dbReference type="InterPro" id="IPR016035">
    <property type="entry name" value="Acyl_Trfase/lysoPLipase"/>
</dbReference>
<keyword evidence="1 4" id="KW-0378">Hydrolase</keyword>
<evidence type="ECO:0000259" key="5">
    <source>
        <dbReference type="PROSITE" id="PS51635"/>
    </source>
</evidence>
<dbReference type="PANTHER" id="PTHR14226">
    <property type="entry name" value="NEUROPATHY TARGET ESTERASE/SWISS CHEESE D.MELANOGASTER"/>
    <property type="match status" value="1"/>
</dbReference>
<feature type="short sequence motif" description="GXSXG" evidence="4">
    <location>
        <begin position="38"/>
        <end position="42"/>
    </location>
</feature>
<organism evidence="6 7">
    <name type="scientific">Priestia taiwanensis</name>
    <dbReference type="NCBI Taxonomy" id="1347902"/>
    <lineage>
        <taxon>Bacteria</taxon>
        <taxon>Bacillati</taxon>
        <taxon>Bacillota</taxon>
        <taxon>Bacilli</taxon>
        <taxon>Bacillales</taxon>
        <taxon>Bacillaceae</taxon>
        <taxon>Priestia</taxon>
    </lineage>
</organism>
<keyword evidence="7" id="KW-1185">Reference proteome</keyword>
<feature type="active site" description="Proton acceptor" evidence="4">
    <location>
        <position position="152"/>
    </location>
</feature>
<comment type="caution">
    <text evidence="6">The sequence shown here is derived from an EMBL/GenBank/DDBJ whole genome shotgun (WGS) entry which is preliminary data.</text>
</comment>
<dbReference type="PROSITE" id="PS51635">
    <property type="entry name" value="PNPLA"/>
    <property type="match status" value="1"/>
</dbReference>
<dbReference type="AlphaFoldDB" id="A0A917AQ79"/>
<proteinExistence type="predicted"/>
<dbReference type="SUPFAM" id="SSF52151">
    <property type="entry name" value="FabD/lysophospholipase-like"/>
    <property type="match status" value="1"/>
</dbReference>
<feature type="short sequence motif" description="DGA/G" evidence="4">
    <location>
        <begin position="152"/>
        <end position="154"/>
    </location>
</feature>
<feature type="domain" description="PNPLA" evidence="5">
    <location>
        <begin position="7"/>
        <end position="165"/>
    </location>
</feature>
<dbReference type="GO" id="GO:0016042">
    <property type="term" value="P:lipid catabolic process"/>
    <property type="evidence" value="ECO:0007669"/>
    <property type="project" value="UniProtKB-UniRule"/>
</dbReference>
<dbReference type="Gene3D" id="3.40.1090.10">
    <property type="entry name" value="Cytosolic phospholipase A2 catalytic domain"/>
    <property type="match status" value="1"/>
</dbReference>
<evidence type="ECO:0000313" key="7">
    <source>
        <dbReference type="Proteomes" id="UP000605259"/>
    </source>
</evidence>
<reference evidence="6" key="1">
    <citation type="journal article" date="2014" name="Int. J. Syst. Evol. Microbiol.">
        <title>Complete genome sequence of Corynebacterium casei LMG S-19264T (=DSM 44701T), isolated from a smear-ripened cheese.</title>
        <authorList>
            <consortium name="US DOE Joint Genome Institute (JGI-PGF)"/>
            <person name="Walter F."/>
            <person name="Albersmeier A."/>
            <person name="Kalinowski J."/>
            <person name="Ruckert C."/>
        </authorList>
    </citation>
    <scope>NUCLEOTIDE SEQUENCE</scope>
    <source>
        <strain evidence="6">CGMCC 1.12698</strain>
    </source>
</reference>
<dbReference type="GO" id="GO:0016787">
    <property type="term" value="F:hydrolase activity"/>
    <property type="evidence" value="ECO:0007669"/>
    <property type="project" value="UniProtKB-UniRule"/>
</dbReference>
<evidence type="ECO:0000256" key="2">
    <source>
        <dbReference type="ARBA" id="ARBA00022963"/>
    </source>
</evidence>
<dbReference type="PANTHER" id="PTHR14226:SF76">
    <property type="entry name" value="NTE FAMILY PROTEIN RSSA"/>
    <property type="match status" value="1"/>
</dbReference>
<comment type="caution">
    <text evidence="4">Lacks conserved residue(s) required for the propagation of feature annotation.</text>
</comment>
<accession>A0A917AQ79</accession>
<dbReference type="Proteomes" id="UP000605259">
    <property type="component" value="Unassembled WGS sequence"/>
</dbReference>